<name>A0ABD6FJT0_9PSEU</name>
<gene>
    <name evidence="2" type="ORF">DIU77_018245</name>
</gene>
<dbReference type="Proteomes" id="UP000249324">
    <property type="component" value="Unassembled WGS sequence"/>
</dbReference>
<dbReference type="PANTHER" id="PTHR15032:SF4">
    <property type="entry name" value="N-ACYL-PHOSPHATIDYLETHANOLAMINE-HYDROLYZING PHOSPHOLIPASE D"/>
    <property type="match status" value="1"/>
</dbReference>
<proteinExistence type="predicted"/>
<dbReference type="PIRSF" id="PIRSF038896">
    <property type="entry name" value="NAPE-PLD"/>
    <property type="match status" value="1"/>
</dbReference>
<sequence>MGALPDPEEMARRARNSVYRNGAFHNLGRTTVVPPAEDVRSTLREMWRNRGSRKPAVPVPLTPAQPPAPGGLHVTWYGHASSLVEISGVRLLLDPVWGPRVSPVPIGPRRLHPVPHRLADVGRVDAVLVSHDHYDHLDMPTVDWLRDNTDAPFVVPLGVGAHLRFWQVPAERIVELDWTESADVAGVRLTATPAWHFSGRGLRRNPTLWASWVIAGADARVFYSGDSGYFDGYAAIGAEHGPFDASLIQVGAYAASWPDVHMTPEEGVRAHRDLRGGLLIPVHWGTFTLAPHPWAEPAERAVAAAEAAGVPIAVPNPGQRIDVATPPPPAPWWKAHVASA</sequence>
<dbReference type="InterPro" id="IPR001279">
    <property type="entry name" value="Metallo-B-lactamas"/>
</dbReference>
<dbReference type="EMBL" id="QGUI02000376">
    <property type="protein sequence ID" value="MFO7194187.1"/>
    <property type="molecule type" value="Genomic_DNA"/>
</dbReference>
<feature type="domain" description="Metallo-beta-lactamase" evidence="1">
    <location>
        <begin position="90"/>
        <end position="284"/>
    </location>
</feature>
<evidence type="ECO:0000313" key="3">
    <source>
        <dbReference type="Proteomes" id="UP000249324"/>
    </source>
</evidence>
<dbReference type="SUPFAM" id="SSF56281">
    <property type="entry name" value="Metallo-hydrolase/oxidoreductase"/>
    <property type="match status" value="1"/>
</dbReference>
<dbReference type="AlphaFoldDB" id="A0ABD6FJT0"/>
<dbReference type="InterPro" id="IPR024884">
    <property type="entry name" value="NAPE-PLD"/>
</dbReference>
<evidence type="ECO:0000259" key="1">
    <source>
        <dbReference type="Pfam" id="PF12706"/>
    </source>
</evidence>
<dbReference type="Gene3D" id="3.60.15.10">
    <property type="entry name" value="Ribonuclease Z/Hydroxyacylglutathione hydrolase-like"/>
    <property type="match status" value="1"/>
</dbReference>
<comment type="caution">
    <text evidence="2">The sequence shown here is derived from an EMBL/GenBank/DDBJ whole genome shotgun (WGS) entry which is preliminary data.</text>
</comment>
<dbReference type="PANTHER" id="PTHR15032">
    <property type="entry name" value="N-ACYL-PHOSPHATIDYLETHANOLAMINE-HYDROLYZING PHOSPHOLIPASE D"/>
    <property type="match status" value="1"/>
</dbReference>
<reference evidence="2 3" key="1">
    <citation type="journal article" date="2021" name="BMC Genomics">
        <title>Genome-resolved metagenome and metatranscriptome analyses of thermophilic composting reveal key bacterial players and their metabolic interactions.</title>
        <authorList>
            <person name="Braga L.P.P."/>
            <person name="Pereira R.V."/>
            <person name="Martins L.F."/>
            <person name="Moura L.M.S."/>
            <person name="Sanchez F.B."/>
            <person name="Patane J.S.L."/>
            <person name="da Silva A.M."/>
            <person name="Setubal J.C."/>
        </authorList>
    </citation>
    <scope>NUCLEOTIDE SEQUENCE [LARGE SCALE GENOMIC DNA]</scope>
    <source>
        <strain evidence="2">ZC4RG45</strain>
    </source>
</reference>
<organism evidence="2 3">
    <name type="scientific">Thermocrispum agreste</name>
    <dbReference type="NCBI Taxonomy" id="37925"/>
    <lineage>
        <taxon>Bacteria</taxon>
        <taxon>Bacillati</taxon>
        <taxon>Actinomycetota</taxon>
        <taxon>Actinomycetes</taxon>
        <taxon>Pseudonocardiales</taxon>
        <taxon>Pseudonocardiaceae</taxon>
        <taxon>Thermocrispum</taxon>
    </lineage>
</organism>
<accession>A0ABD6FJT0</accession>
<dbReference type="Pfam" id="PF12706">
    <property type="entry name" value="Lactamase_B_2"/>
    <property type="match status" value="1"/>
</dbReference>
<protein>
    <submittedName>
        <fullName evidence="2">MBL fold metallo-hydrolase</fullName>
    </submittedName>
</protein>
<evidence type="ECO:0000313" key="2">
    <source>
        <dbReference type="EMBL" id="MFO7194187.1"/>
    </source>
</evidence>
<dbReference type="InterPro" id="IPR036866">
    <property type="entry name" value="RibonucZ/Hydroxyglut_hydro"/>
</dbReference>